<name>A0A1F6NYY8_9BACT</name>
<dbReference type="InterPro" id="IPR008971">
    <property type="entry name" value="HSP40/DnaJ_pept-bd"/>
</dbReference>
<evidence type="ECO:0000259" key="14">
    <source>
        <dbReference type="PROSITE" id="PS50076"/>
    </source>
</evidence>
<dbReference type="Pfam" id="PF00226">
    <property type="entry name" value="DnaJ"/>
    <property type="match status" value="1"/>
</dbReference>
<dbReference type="SUPFAM" id="SSF46565">
    <property type="entry name" value="Chaperone J-domain"/>
    <property type="match status" value="1"/>
</dbReference>
<dbReference type="GO" id="GO:0009408">
    <property type="term" value="P:response to heat"/>
    <property type="evidence" value="ECO:0007669"/>
    <property type="project" value="InterPro"/>
</dbReference>
<evidence type="ECO:0000256" key="13">
    <source>
        <dbReference type="SAM" id="MobiDB-lite"/>
    </source>
</evidence>
<dbReference type="PROSITE" id="PS51188">
    <property type="entry name" value="ZF_CR"/>
    <property type="match status" value="1"/>
</dbReference>
<feature type="binding site" evidence="11">
    <location>
        <position position="160"/>
    </location>
    <ligand>
        <name>Zn(2+)</name>
        <dbReference type="ChEBI" id="CHEBI:29105"/>
        <label>1</label>
    </ligand>
</feature>
<dbReference type="CDD" id="cd10747">
    <property type="entry name" value="DnaJ_C"/>
    <property type="match status" value="1"/>
</dbReference>
<feature type="binding site" evidence="11">
    <location>
        <position position="203"/>
    </location>
    <ligand>
        <name>Zn(2+)</name>
        <dbReference type="ChEBI" id="CHEBI:29105"/>
        <label>2</label>
    </ligand>
</feature>
<evidence type="ECO:0000313" key="17">
    <source>
        <dbReference type="Proteomes" id="UP000178490"/>
    </source>
</evidence>
<dbReference type="SMART" id="SM00271">
    <property type="entry name" value="DnaJ"/>
    <property type="match status" value="1"/>
</dbReference>
<feature type="repeat" description="CXXCXGXG motif" evidence="11">
    <location>
        <begin position="214"/>
        <end position="221"/>
    </location>
</feature>
<evidence type="ECO:0000256" key="4">
    <source>
        <dbReference type="ARBA" id="ARBA00022737"/>
    </source>
</evidence>
<feature type="binding site" evidence="11">
    <location>
        <position position="214"/>
    </location>
    <ligand>
        <name>Zn(2+)</name>
        <dbReference type="ChEBI" id="CHEBI:29105"/>
        <label>1</label>
    </ligand>
</feature>
<dbReference type="Gene3D" id="2.60.260.20">
    <property type="entry name" value="Urease metallochaperone UreE, N-terminal domain"/>
    <property type="match status" value="2"/>
</dbReference>
<comment type="caution">
    <text evidence="16">The sequence shown here is derived from an EMBL/GenBank/DDBJ whole genome shotgun (WGS) entry which is preliminary data.</text>
</comment>
<keyword evidence="7 11" id="KW-0346">Stress response</keyword>
<comment type="cofactor">
    <cofactor evidence="11">
        <name>Zn(2+)</name>
        <dbReference type="ChEBI" id="CHEBI:29105"/>
    </cofactor>
    <text evidence="11">Binds 2 Zn(2+) ions per monomer.</text>
</comment>
<feature type="region of interest" description="Disordered" evidence="13">
    <location>
        <begin position="24"/>
        <end position="43"/>
    </location>
</feature>
<organism evidence="16 17">
    <name type="scientific">Candidatus Magasanikbacteria bacterium RIFOXYD2_FULL_36_9</name>
    <dbReference type="NCBI Taxonomy" id="1798707"/>
    <lineage>
        <taxon>Bacteria</taxon>
        <taxon>Candidatus Magasanikiibacteriota</taxon>
    </lineage>
</organism>
<dbReference type="InterPro" id="IPR036869">
    <property type="entry name" value="J_dom_sf"/>
</dbReference>
<dbReference type="Proteomes" id="UP000178490">
    <property type="component" value="Unassembled WGS sequence"/>
</dbReference>
<dbReference type="CDD" id="cd06257">
    <property type="entry name" value="DnaJ"/>
    <property type="match status" value="1"/>
</dbReference>
<evidence type="ECO:0000256" key="8">
    <source>
        <dbReference type="ARBA" id="ARBA00023186"/>
    </source>
</evidence>
<evidence type="ECO:0000256" key="2">
    <source>
        <dbReference type="ARBA" id="ARBA00022705"/>
    </source>
</evidence>
<feature type="binding site" evidence="11">
    <location>
        <position position="200"/>
    </location>
    <ligand>
        <name>Zn(2+)</name>
        <dbReference type="ChEBI" id="CHEBI:29105"/>
        <label>2</label>
    </ligand>
</feature>
<evidence type="ECO:0000256" key="9">
    <source>
        <dbReference type="ARBA" id="ARBA00061004"/>
    </source>
</evidence>
<proteinExistence type="inferred from homology"/>
<evidence type="ECO:0000259" key="15">
    <source>
        <dbReference type="PROSITE" id="PS51188"/>
    </source>
</evidence>
<dbReference type="GO" id="GO:0005737">
    <property type="term" value="C:cytoplasm"/>
    <property type="evidence" value="ECO:0007669"/>
    <property type="project" value="UniProtKB-SubCell"/>
</dbReference>
<dbReference type="InterPro" id="IPR001623">
    <property type="entry name" value="DnaJ_domain"/>
</dbReference>
<keyword evidence="3 11" id="KW-0479">Metal-binding</keyword>
<dbReference type="GO" id="GO:0008270">
    <property type="term" value="F:zinc ion binding"/>
    <property type="evidence" value="ECO:0007669"/>
    <property type="project" value="UniProtKB-UniRule"/>
</dbReference>
<feature type="domain" description="CR-type" evidence="15">
    <location>
        <begin position="144"/>
        <end position="226"/>
    </location>
</feature>
<dbReference type="FunFam" id="2.10.230.10:FF:000002">
    <property type="entry name" value="Molecular chaperone DnaJ"/>
    <property type="match status" value="1"/>
</dbReference>
<dbReference type="PANTHER" id="PTHR43096">
    <property type="entry name" value="DNAJ HOMOLOG 1, MITOCHONDRIAL-RELATED"/>
    <property type="match status" value="1"/>
</dbReference>
<evidence type="ECO:0000256" key="11">
    <source>
        <dbReference type="HAMAP-Rule" id="MF_01152"/>
    </source>
</evidence>
<dbReference type="InterPro" id="IPR001305">
    <property type="entry name" value="HSP_DnaJ_Cys-rich_dom"/>
</dbReference>
<evidence type="ECO:0000313" key="16">
    <source>
        <dbReference type="EMBL" id="OGH89129.1"/>
    </source>
</evidence>
<comment type="subcellular location">
    <subcellularLocation>
        <location evidence="11">Cytoplasm</location>
    </subcellularLocation>
</comment>
<comment type="domain">
    <text evidence="11">The J domain is necessary and sufficient to stimulate DnaK ATPase activity. Zinc center 1 plays an important role in the autonomous, DnaK-independent chaperone activity of DnaJ. Zinc center 2 is essential for interaction with DnaK and for DnaJ activity.</text>
</comment>
<evidence type="ECO:0000256" key="7">
    <source>
        <dbReference type="ARBA" id="ARBA00023016"/>
    </source>
</evidence>
<dbReference type="AlphaFoldDB" id="A0A1F6NYY8"/>
<feature type="binding site" evidence="11">
    <location>
        <position position="217"/>
    </location>
    <ligand>
        <name>Zn(2+)</name>
        <dbReference type="ChEBI" id="CHEBI:29105"/>
        <label>1</label>
    </ligand>
</feature>
<feature type="binding site" evidence="11">
    <location>
        <position position="157"/>
    </location>
    <ligand>
        <name>Zn(2+)</name>
        <dbReference type="ChEBI" id="CHEBI:29105"/>
        <label>1</label>
    </ligand>
</feature>
<evidence type="ECO:0000256" key="3">
    <source>
        <dbReference type="ARBA" id="ARBA00022723"/>
    </source>
</evidence>
<dbReference type="SUPFAM" id="SSF49493">
    <property type="entry name" value="HSP40/DnaJ peptide-binding domain"/>
    <property type="match status" value="2"/>
</dbReference>
<dbReference type="NCBIfam" id="NF008035">
    <property type="entry name" value="PRK10767.1"/>
    <property type="match status" value="1"/>
</dbReference>
<dbReference type="GO" id="GO:0042026">
    <property type="term" value="P:protein refolding"/>
    <property type="evidence" value="ECO:0007669"/>
    <property type="project" value="TreeGrafter"/>
</dbReference>
<dbReference type="Pfam" id="PF00684">
    <property type="entry name" value="DnaJ_CXXCXGXG"/>
    <property type="match status" value="1"/>
</dbReference>
<dbReference type="HAMAP" id="MF_01152">
    <property type="entry name" value="DnaJ"/>
    <property type="match status" value="1"/>
</dbReference>
<dbReference type="GO" id="GO:0006260">
    <property type="term" value="P:DNA replication"/>
    <property type="evidence" value="ECO:0007669"/>
    <property type="project" value="UniProtKB-KW"/>
</dbReference>
<dbReference type="PROSITE" id="PS50076">
    <property type="entry name" value="DNAJ_2"/>
    <property type="match status" value="1"/>
</dbReference>
<dbReference type="NCBIfam" id="TIGR02349">
    <property type="entry name" value="DnaJ_bact"/>
    <property type="match status" value="1"/>
</dbReference>
<dbReference type="FunFam" id="2.60.260.20:FF:000005">
    <property type="entry name" value="Chaperone protein dnaJ 1, mitochondrial"/>
    <property type="match status" value="1"/>
</dbReference>
<keyword evidence="2 11" id="KW-0235">DNA replication</keyword>
<evidence type="ECO:0000256" key="6">
    <source>
        <dbReference type="ARBA" id="ARBA00022833"/>
    </source>
</evidence>
<feature type="repeat" description="CXXCXGXG motif" evidence="11">
    <location>
        <begin position="200"/>
        <end position="207"/>
    </location>
</feature>
<dbReference type="InterPro" id="IPR018253">
    <property type="entry name" value="DnaJ_domain_CS"/>
</dbReference>
<comment type="function">
    <text evidence="11">Participates actively in the response to hyperosmotic and heat shock by preventing the aggregation of stress-denatured proteins and by disaggregating proteins, also in an autonomous, DnaK-independent fashion. Unfolded proteins bind initially to DnaJ; upon interaction with the DnaJ-bound protein, DnaK hydrolyzes its bound ATP, resulting in the formation of a stable complex. GrpE releases ADP from DnaK; ATP binding to DnaK triggers the release of the substrate protein, thus completing the reaction cycle. Several rounds of ATP-dependent interactions between DnaJ, DnaK and GrpE are required for fully efficient folding. Also involved, together with DnaK and GrpE, in the DNA replication of plasmids through activation of initiation proteins.</text>
</comment>
<dbReference type="Pfam" id="PF01556">
    <property type="entry name" value="DnaJ_C"/>
    <property type="match status" value="1"/>
</dbReference>
<keyword evidence="8 11" id="KW-0143">Chaperone</keyword>
<dbReference type="EMBL" id="MFRC01000043">
    <property type="protein sequence ID" value="OGH89129.1"/>
    <property type="molecule type" value="Genomic_DNA"/>
</dbReference>
<dbReference type="Gene3D" id="2.10.230.10">
    <property type="entry name" value="Heat shock protein DnaJ, cysteine-rich domain"/>
    <property type="match status" value="1"/>
</dbReference>
<keyword evidence="6 11" id="KW-0862">Zinc</keyword>
<gene>
    <name evidence="11" type="primary">dnaJ</name>
    <name evidence="16" type="ORF">A2537_00510</name>
</gene>
<dbReference type="InterPro" id="IPR002939">
    <property type="entry name" value="DnaJ_C"/>
</dbReference>
<accession>A0A1F6NYY8</accession>
<feature type="binding site" evidence="11">
    <location>
        <position position="177"/>
    </location>
    <ligand>
        <name>Zn(2+)</name>
        <dbReference type="ChEBI" id="CHEBI:29105"/>
        <label>2</label>
    </ligand>
</feature>
<dbReference type="GO" id="GO:0005524">
    <property type="term" value="F:ATP binding"/>
    <property type="evidence" value="ECO:0007669"/>
    <property type="project" value="InterPro"/>
</dbReference>
<dbReference type="InterPro" id="IPR036410">
    <property type="entry name" value="HSP_DnaJ_Cys-rich_dom_sf"/>
</dbReference>
<dbReference type="InterPro" id="IPR012724">
    <property type="entry name" value="DnaJ"/>
</dbReference>
<protein>
    <recommendedName>
        <fullName evidence="10 11">Chaperone protein DnaJ</fullName>
    </recommendedName>
</protein>
<dbReference type="PROSITE" id="PS00636">
    <property type="entry name" value="DNAJ_1"/>
    <property type="match status" value="1"/>
</dbReference>
<feature type="domain" description="J" evidence="14">
    <location>
        <begin position="4"/>
        <end position="66"/>
    </location>
</feature>
<dbReference type="PRINTS" id="PR00625">
    <property type="entry name" value="JDOMAIN"/>
</dbReference>
<feature type="zinc finger region" description="CR-type" evidence="12">
    <location>
        <begin position="144"/>
        <end position="226"/>
    </location>
</feature>
<reference evidence="16 17" key="1">
    <citation type="journal article" date="2016" name="Nat. Commun.">
        <title>Thousands of microbial genomes shed light on interconnected biogeochemical processes in an aquifer system.</title>
        <authorList>
            <person name="Anantharaman K."/>
            <person name="Brown C.T."/>
            <person name="Hug L.A."/>
            <person name="Sharon I."/>
            <person name="Castelle C.J."/>
            <person name="Probst A.J."/>
            <person name="Thomas B.C."/>
            <person name="Singh A."/>
            <person name="Wilkins M.J."/>
            <person name="Karaoz U."/>
            <person name="Brodie E.L."/>
            <person name="Williams K.H."/>
            <person name="Hubbard S.S."/>
            <person name="Banfield J.F."/>
        </authorList>
    </citation>
    <scope>NUCLEOTIDE SEQUENCE [LARGE SCALE GENOMIC DNA]</scope>
</reference>
<dbReference type="Gene3D" id="1.10.287.110">
    <property type="entry name" value="DnaJ domain"/>
    <property type="match status" value="1"/>
</dbReference>
<evidence type="ECO:0000256" key="10">
    <source>
        <dbReference type="ARBA" id="ARBA00067609"/>
    </source>
</evidence>
<keyword evidence="4 11" id="KW-0677">Repeat</keyword>
<dbReference type="SUPFAM" id="SSF57938">
    <property type="entry name" value="DnaJ/Hsp40 cysteine-rich domain"/>
    <property type="match status" value="1"/>
</dbReference>
<dbReference type="GO" id="GO:0031072">
    <property type="term" value="F:heat shock protein binding"/>
    <property type="evidence" value="ECO:0007669"/>
    <property type="project" value="InterPro"/>
</dbReference>
<evidence type="ECO:0000256" key="5">
    <source>
        <dbReference type="ARBA" id="ARBA00022771"/>
    </source>
</evidence>
<dbReference type="PANTHER" id="PTHR43096:SF48">
    <property type="entry name" value="CHAPERONE PROTEIN DNAJ"/>
    <property type="match status" value="1"/>
</dbReference>
<comment type="subunit">
    <text evidence="11">Homodimer.</text>
</comment>
<comment type="similarity">
    <text evidence="9 11">Belongs to the DnaJ family.</text>
</comment>
<feature type="repeat" description="CXXCXGXG motif" evidence="11">
    <location>
        <begin position="157"/>
        <end position="164"/>
    </location>
</feature>
<dbReference type="GO" id="GO:0051082">
    <property type="term" value="F:unfolded protein binding"/>
    <property type="evidence" value="ECO:0007669"/>
    <property type="project" value="UniProtKB-UniRule"/>
</dbReference>
<feature type="binding site" evidence="11">
    <location>
        <position position="174"/>
    </location>
    <ligand>
        <name>Zn(2+)</name>
        <dbReference type="ChEBI" id="CHEBI:29105"/>
        <label>2</label>
    </ligand>
</feature>
<feature type="repeat" description="CXXCXGXG motif" evidence="11">
    <location>
        <begin position="174"/>
        <end position="181"/>
    </location>
</feature>
<keyword evidence="1 11" id="KW-0963">Cytoplasm</keyword>
<evidence type="ECO:0000256" key="1">
    <source>
        <dbReference type="ARBA" id="ARBA00022490"/>
    </source>
</evidence>
<keyword evidence="5 11" id="KW-0863">Zinc-finger</keyword>
<feature type="compositionally biased region" description="Basic and acidic residues" evidence="13">
    <location>
        <begin position="31"/>
        <end position="43"/>
    </location>
</feature>
<sequence length="365" mass="39856">MSKDYYKILGVEKNATADEVKKAFKKSAMQHHPDRPGGDEKKFKEANEAYQVLSDSDKRAKYDQFGSDFEQQGGFGGGASWDDFMRQARGGQNNGGFQFDFGGEDLGDILGGMFGGGRSRSTRQARGSDIQVDVELDFKEAAFGIEKEIHLRKQTICDVCDGDGGEPDSKVEKCSTCGGQGQVAQNQRTFLGTMQTIVPCPNCHGRGERPSKKCKACGGDGVLAKSSDLKVKIPAGINTGESLRLSGYGEAAPHGGQSGDLYVRAHIKPSKYFHREGFDVYTENEINFTQAVLGDKIEVETIDGIVTLTIPEGIESGQLIKMKGHGISHLGRTTRADHFVKVKIRVPKKIGKDVRKKLEELKNQI</sequence>
<evidence type="ECO:0000256" key="12">
    <source>
        <dbReference type="PROSITE-ProRule" id="PRU00546"/>
    </source>
</evidence>